<organism evidence="1 2">
    <name type="scientific">Mycolicibacillus koreensis</name>
    <dbReference type="NCBI Taxonomy" id="1069220"/>
    <lineage>
        <taxon>Bacteria</taxon>
        <taxon>Bacillati</taxon>
        <taxon>Actinomycetota</taxon>
        <taxon>Actinomycetes</taxon>
        <taxon>Mycobacteriales</taxon>
        <taxon>Mycobacteriaceae</taxon>
        <taxon>Mycolicibacillus</taxon>
    </lineage>
</organism>
<dbReference type="EMBL" id="NCXO01000043">
    <property type="protein sequence ID" value="OSC31471.1"/>
    <property type="molecule type" value="Genomic_DNA"/>
</dbReference>
<dbReference type="AlphaFoldDB" id="A0AA91PCE5"/>
<protein>
    <recommendedName>
        <fullName evidence="3">Lipoprotein</fullName>
    </recommendedName>
</protein>
<dbReference type="PROSITE" id="PS51257">
    <property type="entry name" value="PROKAR_LIPOPROTEIN"/>
    <property type="match status" value="1"/>
</dbReference>
<proteinExistence type="predicted"/>
<keyword evidence="2" id="KW-1185">Reference proteome</keyword>
<evidence type="ECO:0000313" key="2">
    <source>
        <dbReference type="Proteomes" id="UP000193577"/>
    </source>
</evidence>
<dbReference type="Proteomes" id="UP000193577">
    <property type="component" value="Unassembled WGS sequence"/>
</dbReference>
<reference evidence="1 2" key="1">
    <citation type="submission" date="2017-04" db="EMBL/GenBank/DDBJ databases">
        <title>The new phylogeny of genus Mycobacterium.</title>
        <authorList>
            <person name="Tortoli E."/>
            <person name="Trovato A."/>
            <person name="Cirillo D.M."/>
        </authorList>
    </citation>
    <scope>NUCLEOTIDE SEQUENCE [LARGE SCALE GENOMIC DNA]</scope>
    <source>
        <strain evidence="1 2">KCTC 19819</strain>
    </source>
</reference>
<sequence>MPTGAKLFSVVLCAVVLVCGCRLFSDISDAQRKVAWTGALADVHPVWSAEPGLDLLTQPAVSIRAYLESFAAISAMADMDYGYPGFLQAVPPTANESRGTIGNLRPVLLPSSQPESLVGTEMFHLLRVDATEGEMRAFVCDFSPVTAGTDHGDGSYGRADYWRSQFDTGVHMHWVAMRPPDPPRHALPPQAGSALTPSIDVFNGWHVFGHITMRTPIEESPTLRPELAMAPPYFQACLDKAPYDKGRRWSLLRTLQQRSDFPTLPAYPGWPG</sequence>
<gene>
    <name evidence="1" type="ORF">B8W67_16110</name>
</gene>
<accession>A0AA91PCE5</accession>
<comment type="caution">
    <text evidence="1">The sequence shown here is derived from an EMBL/GenBank/DDBJ whole genome shotgun (WGS) entry which is preliminary data.</text>
</comment>
<name>A0AA91PCE5_9MYCO</name>
<evidence type="ECO:0000313" key="1">
    <source>
        <dbReference type="EMBL" id="OSC31471.1"/>
    </source>
</evidence>
<evidence type="ECO:0008006" key="3">
    <source>
        <dbReference type="Google" id="ProtNLM"/>
    </source>
</evidence>